<accession>A0A382IGM7</accession>
<dbReference type="AlphaFoldDB" id="A0A382IGM7"/>
<sequence>MNNNMNNNMNKQSFQREINGLSNLGNTCYINSVLQSICLNDDLCFFLLSDKYKKKMKVVDNKFMTNLTRTLRAMYDVKKIIAPISLIKTLDNEIDNLSIHSQQDAMDILMAILDKIDTILSREVNVKIKPLPNCDDITINSKKEWSTFLQKNYSEIKKFYYGQLCSITHCEECLNESIIYEPTAHIPISLPSLEQNESTNIYDCFKTFNENEKLEGENQYSCSKCDKKTDALKRMSIKITPSHLVIQLKRFYYTNNYQGCKIHNFVDIPFDLDISSIVYHGENKDCKYKLYSVINHIGNFGDGHYFTFSKVANKWYCFNDESVQEIEQTAVSNKYAYILFYKKCN</sequence>
<dbReference type="GO" id="GO:0016579">
    <property type="term" value="P:protein deubiquitination"/>
    <property type="evidence" value="ECO:0007669"/>
    <property type="project" value="InterPro"/>
</dbReference>
<dbReference type="Gene3D" id="3.90.70.10">
    <property type="entry name" value="Cysteine proteinases"/>
    <property type="match status" value="1"/>
</dbReference>
<name>A0A382IGM7_9ZZZZ</name>
<reference evidence="2" key="1">
    <citation type="submission" date="2018-05" db="EMBL/GenBank/DDBJ databases">
        <authorList>
            <person name="Lanie J.A."/>
            <person name="Ng W.-L."/>
            <person name="Kazmierczak K.M."/>
            <person name="Andrzejewski T.M."/>
            <person name="Davidsen T.M."/>
            <person name="Wayne K.J."/>
            <person name="Tettelin H."/>
            <person name="Glass J.I."/>
            <person name="Rusch D."/>
            <person name="Podicherti R."/>
            <person name="Tsui H.-C.T."/>
            <person name="Winkler M.E."/>
        </authorList>
    </citation>
    <scope>NUCLEOTIDE SEQUENCE</scope>
</reference>
<dbReference type="GO" id="GO:0004843">
    <property type="term" value="F:cysteine-type deubiquitinase activity"/>
    <property type="evidence" value="ECO:0007669"/>
    <property type="project" value="InterPro"/>
</dbReference>
<dbReference type="PROSITE" id="PS00973">
    <property type="entry name" value="USP_2"/>
    <property type="match status" value="1"/>
</dbReference>
<dbReference type="InterPro" id="IPR028889">
    <property type="entry name" value="USP"/>
</dbReference>
<organism evidence="2">
    <name type="scientific">marine metagenome</name>
    <dbReference type="NCBI Taxonomy" id="408172"/>
    <lineage>
        <taxon>unclassified sequences</taxon>
        <taxon>metagenomes</taxon>
        <taxon>ecological metagenomes</taxon>
    </lineage>
</organism>
<proteinExistence type="predicted"/>
<protein>
    <recommendedName>
        <fullName evidence="1">USP domain-containing protein</fullName>
    </recommendedName>
</protein>
<dbReference type="Pfam" id="PF00443">
    <property type="entry name" value="UCH"/>
    <property type="match status" value="1"/>
</dbReference>
<dbReference type="InterPro" id="IPR050185">
    <property type="entry name" value="Ub_carboxyl-term_hydrolase"/>
</dbReference>
<dbReference type="PROSITE" id="PS50235">
    <property type="entry name" value="USP_3"/>
    <property type="match status" value="1"/>
</dbReference>
<dbReference type="InterPro" id="IPR018200">
    <property type="entry name" value="USP_CS"/>
</dbReference>
<dbReference type="PANTHER" id="PTHR21646">
    <property type="entry name" value="UBIQUITIN CARBOXYL-TERMINAL HYDROLASE"/>
    <property type="match status" value="1"/>
</dbReference>
<evidence type="ECO:0000313" key="2">
    <source>
        <dbReference type="EMBL" id="SVB98402.1"/>
    </source>
</evidence>
<gene>
    <name evidence="2" type="ORF">METZ01_LOCUS251256</name>
</gene>
<evidence type="ECO:0000259" key="1">
    <source>
        <dbReference type="PROSITE" id="PS50235"/>
    </source>
</evidence>
<dbReference type="InterPro" id="IPR001394">
    <property type="entry name" value="Peptidase_C19_UCH"/>
</dbReference>
<dbReference type="SUPFAM" id="SSF54001">
    <property type="entry name" value="Cysteine proteinases"/>
    <property type="match status" value="1"/>
</dbReference>
<dbReference type="InterPro" id="IPR038765">
    <property type="entry name" value="Papain-like_cys_pep_sf"/>
</dbReference>
<feature type="domain" description="USP" evidence="1">
    <location>
        <begin position="19"/>
        <end position="344"/>
    </location>
</feature>
<dbReference type="EMBL" id="UINC01067076">
    <property type="protein sequence ID" value="SVB98402.1"/>
    <property type="molecule type" value="Genomic_DNA"/>
</dbReference>
<dbReference type="PROSITE" id="PS00972">
    <property type="entry name" value="USP_1"/>
    <property type="match status" value="1"/>
</dbReference>